<feature type="domain" description="Nudix hydrolase" evidence="7">
    <location>
        <begin position="34"/>
        <end position="163"/>
    </location>
</feature>
<evidence type="ECO:0000259" key="7">
    <source>
        <dbReference type="PROSITE" id="PS51462"/>
    </source>
</evidence>
<evidence type="ECO:0000313" key="8">
    <source>
        <dbReference type="EMBL" id="TDP92176.1"/>
    </source>
</evidence>
<dbReference type="Gene3D" id="3.90.79.10">
    <property type="entry name" value="Nucleoside Triphosphate Pyrophosphohydrolase"/>
    <property type="match status" value="1"/>
</dbReference>
<feature type="binding site" evidence="6">
    <location>
        <position position="92"/>
    </location>
    <ligand>
        <name>Mg(2+)</name>
        <dbReference type="ChEBI" id="CHEBI:18420"/>
    </ligand>
</feature>
<name>A0A4R6S0P2_LABRH</name>
<dbReference type="PIRSF" id="PIRSF017340">
    <property type="entry name" value="Nudix_hydro"/>
    <property type="match status" value="1"/>
</dbReference>
<dbReference type="Proteomes" id="UP000295444">
    <property type="component" value="Unassembled WGS sequence"/>
</dbReference>
<protein>
    <submittedName>
        <fullName evidence="8">8-oxo-dGTP pyrophosphatase MutT (NUDIX family)</fullName>
    </submittedName>
</protein>
<evidence type="ECO:0000313" key="9">
    <source>
        <dbReference type="Proteomes" id="UP000295444"/>
    </source>
</evidence>
<evidence type="ECO:0000256" key="5">
    <source>
        <dbReference type="ARBA" id="ARBA00022842"/>
    </source>
</evidence>
<keyword evidence="4" id="KW-0378">Hydrolase</keyword>
<feature type="binding site" evidence="6">
    <location>
        <position position="88"/>
    </location>
    <ligand>
        <name>Mg(2+)</name>
        <dbReference type="ChEBI" id="CHEBI:18420"/>
    </ligand>
</feature>
<proteinExistence type="inferred from homology"/>
<dbReference type="PROSITE" id="PS51462">
    <property type="entry name" value="NUDIX"/>
    <property type="match status" value="1"/>
</dbReference>
<dbReference type="InterPro" id="IPR015797">
    <property type="entry name" value="NUDIX_hydrolase-like_dom_sf"/>
</dbReference>
<reference evidence="8 9" key="1">
    <citation type="submission" date="2019-03" db="EMBL/GenBank/DDBJ databases">
        <title>Genomic Encyclopedia of Type Strains, Phase IV (KMG-IV): sequencing the most valuable type-strain genomes for metagenomic binning, comparative biology and taxonomic classification.</title>
        <authorList>
            <person name="Goeker M."/>
        </authorList>
    </citation>
    <scope>NUCLEOTIDE SEQUENCE [LARGE SCALE GENOMIC DNA]</scope>
    <source>
        <strain evidence="8 9">DSM 45361</strain>
    </source>
</reference>
<comment type="caution">
    <text evidence="8">The sequence shown here is derived from an EMBL/GenBank/DDBJ whole genome shotgun (WGS) entry which is preliminary data.</text>
</comment>
<evidence type="ECO:0000256" key="3">
    <source>
        <dbReference type="ARBA" id="ARBA00022723"/>
    </source>
</evidence>
<comment type="cofactor">
    <cofactor evidence="1">
        <name>Mg(2+)</name>
        <dbReference type="ChEBI" id="CHEBI:18420"/>
    </cofactor>
</comment>
<gene>
    <name evidence="8" type="ORF">EV186_108389</name>
</gene>
<keyword evidence="3 6" id="KW-0479">Metal-binding</keyword>
<dbReference type="InterPro" id="IPR000086">
    <property type="entry name" value="NUDIX_hydrolase_dom"/>
</dbReference>
<evidence type="ECO:0000256" key="1">
    <source>
        <dbReference type="ARBA" id="ARBA00001946"/>
    </source>
</evidence>
<evidence type="ECO:0000256" key="6">
    <source>
        <dbReference type="PIRSR" id="PIRSR017340-1"/>
    </source>
</evidence>
<keyword evidence="9" id="KW-1185">Reference proteome</keyword>
<dbReference type="Pfam" id="PF00293">
    <property type="entry name" value="NUDIX"/>
    <property type="match status" value="1"/>
</dbReference>
<comment type="similarity">
    <text evidence="2">Belongs to the Nudix hydrolase family.</text>
</comment>
<evidence type="ECO:0000256" key="2">
    <source>
        <dbReference type="ARBA" id="ARBA00005582"/>
    </source>
</evidence>
<dbReference type="InterPro" id="IPR024195">
    <property type="entry name" value="NUDIX_hydrolase_YfcD_pred"/>
</dbReference>
<accession>A0A4R6S0P2</accession>
<dbReference type="PROSITE" id="PS00893">
    <property type="entry name" value="NUDIX_BOX"/>
    <property type="match status" value="1"/>
</dbReference>
<dbReference type="OrthoDB" id="67499at2"/>
<dbReference type="EMBL" id="SNXZ01000008">
    <property type="protein sequence ID" value="TDP92176.1"/>
    <property type="molecule type" value="Genomic_DNA"/>
</dbReference>
<dbReference type="InterPro" id="IPR020084">
    <property type="entry name" value="NUDIX_hydrolase_CS"/>
</dbReference>
<dbReference type="GO" id="GO:0016817">
    <property type="term" value="F:hydrolase activity, acting on acid anhydrides"/>
    <property type="evidence" value="ECO:0007669"/>
    <property type="project" value="InterPro"/>
</dbReference>
<sequence length="176" mass="19476">MNRVTAGEELVAWYDPAGTVIGSVPRSRMRAQRLWHATTGVLVRSLDGSRVFVHRRTADKDVFPGMLDVWAGGVVAAGESPAVTAVRELAEEYGVSGVAVEPLFSGTYDLPDVRCHAFLYEARSNGPFVVQESEIESAWWEPVSRLRVLVDDPRWPIVPDGRIALKEWFALGPRES</sequence>
<dbReference type="AlphaFoldDB" id="A0A4R6S0P2"/>
<dbReference type="GO" id="GO:0046872">
    <property type="term" value="F:metal ion binding"/>
    <property type="evidence" value="ECO:0007669"/>
    <property type="project" value="UniProtKB-KW"/>
</dbReference>
<keyword evidence="5 6" id="KW-0460">Magnesium</keyword>
<evidence type="ECO:0000256" key="4">
    <source>
        <dbReference type="ARBA" id="ARBA00022801"/>
    </source>
</evidence>
<organism evidence="8 9">
    <name type="scientific">Labedaea rhizosphaerae</name>
    <dbReference type="NCBI Taxonomy" id="598644"/>
    <lineage>
        <taxon>Bacteria</taxon>
        <taxon>Bacillati</taxon>
        <taxon>Actinomycetota</taxon>
        <taxon>Actinomycetes</taxon>
        <taxon>Pseudonocardiales</taxon>
        <taxon>Pseudonocardiaceae</taxon>
        <taxon>Labedaea</taxon>
    </lineage>
</organism>
<dbReference type="SUPFAM" id="SSF55811">
    <property type="entry name" value="Nudix"/>
    <property type="match status" value="1"/>
</dbReference>